<dbReference type="SUPFAM" id="SSF57756">
    <property type="entry name" value="Retrovirus zinc finger-like domains"/>
    <property type="match status" value="2"/>
</dbReference>
<feature type="non-terminal residue" evidence="2">
    <location>
        <position position="1"/>
    </location>
</feature>
<dbReference type="Gene3D" id="4.10.60.10">
    <property type="entry name" value="Zinc finger, CCHC-type"/>
    <property type="match status" value="1"/>
</dbReference>
<feature type="compositionally biased region" description="Low complexity" evidence="1">
    <location>
        <begin position="83"/>
        <end position="95"/>
    </location>
</feature>
<sequence>MAAAFAATRGPSENSGVCFHYGKPGHLKTDCFTSKGAKSQTTPVCPRCSKGRHPANWCHSKFDSQGCLIQGNQKQSTGRHHAQTQIPQPLQQTSPPQMPPPQAPHGGSPQIYA</sequence>
<dbReference type="GO" id="GO:0003676">
    <property type="term" value="F:nucleic acid binding"/>
    <property type="evidence" value="ECO:0007669"/>
    <property type="project" value="InterPro"/>
</dbReference>
<dbReference type="AlphaFoldDB" id="A0A850ZLV7"/>
<reference evidence="2" key="1">
    <citation type="submission" date="2019-09" db="EMBL/GenBank/DDBJ databases">
        <title>Bird 10,000 Genomes (B10K) Project - Family phase.</title>
        <authorList>
            <person name="Zhang G."/>
        </authorList>
    </citation>
    <scope>NUCLEOTIDE SEQUENCE</scope>
    <source>
        <strain evidence="2">B10K-DU-012-47</strain>
    </source>
</reference>
<comment type="caution">
    <text evidence="2">The sequence shown here is derived from an EMBL/GenBank/DDBJ whole genome shotgun (WGS) entry which is preliminary data.</text>
</comment>
<organism evidence="2 3">
    <name type="scientific">Tichodroma muraria</name>
    <dbReference type="NCBI Taxonomy" id="237442"/>
    <lineage>
        <taxon>Eukaryota</taxon>
        <taxon>Metazoa</taxon>
        <taxon>Chordata</taxon>
        <taxon>Craniata</taxon>
        <taxon>Vertebrata</taxon>
        <taxon>Euteleostomi</taxon>
        <taxon>Archelosauria</taxon>
        <taxon>Archosauria</taxon>
        <taxon>Dinosauria</taxon>
        <taxon>Saurischia</taxon>
        <taxon>Theropoda</taxon>
        <taxon>Coelurosauria</taxon>
        <taxon>Aves</taxon>
        <taxon>Neognathae</taxon>
        <taxon>Neoaves</taxon>
        <taxon>Telluraves</taxon>
        <taxon>Australaves</taxon>
        <taxon>Passeriformes</taxon>
        <taxon>Sittidae</taxon>
        <taxon>Tichodroma</taxon>
    </lineage>
</organism>
<gene>
    <name evidence="2" type="primary">Ervk5</name>
    <name evidence="2" type="ORF">TICMUR_R12737</name>
</gene>
<dbReference type="GO" id="GO:0008270">
    <property type="term" value="F:zinc ion binding"/>
    <property type="evidence" value="ECO:0007669"/>
    <property type="project" value="InterPro"/>
</dbReference>
<name>A0A850ZLV7_9PASS</name>
<dbReference type="PANTHER" id="PTHR40389">
    <property type="entry name" value="ENDOGENOUS RETROVIRUS GROUP K MEMBER 24 GAG POLYPROTEIN-RELATED"/>
    <property type="match status" value="1"/>
</dbReference>
<evidence type="ECO:0000256" key="1">
    <source>
        <dbReference type="SAM" id="MobiDB-lite"/>
    </source>
</evidence>
<dbReference type="OrthoDB" id="9386882at2759"/>
<keyword evidence="3" id="KW-1185">Reference proteome</keyword>
<dbReference type="EMBL" id="WAAG01079796">
    <property type="protein sequence ID" value="NWI05912.1"/>
    <property type="molecule type" value="Genomic_DNA"/>
</dbReference>
<dbReference type="PANTHER" id="PTHR40389:SF3">
    <property type="entry name" value="IGE-BINDING PROTEIN"/>
    <property type="match status" value="1"/>
</dbReference>
<proteinExistence type="predicted"/>
<evidence type="ECO:0000313" key="2">
    <source>
        <dbReference type="EMBL" id="NWI05912.1"/>
    </source>
</evidence>
<dbReference type="Pfam" id="PF14787">
    <property type="entry name" value="zf-CCHC_5"/>
    <property type="match status" value="1"/>
</dbReference>
<accession>A0A850ZLV7</accession>
<evidence type="ECO:0000313" key="3">
    <source>
        <dbReference type="Proteomes" id="UP000629438"/>
    </source>
</evidence>
<dbReference type="InterPro" id="IPR050195">
    <property type="entry name" value="Primate_lentivir_Gag_pol-like"/>
</dbReference>
<feature type="region of interest" description="Disordered" evidence="1">
    <location>
        <begin position="69"/>
        <end position="113"/>
    </location>
</feature>
<dbReference type="InterPro" id="IPR036875">
    <property type="entry name" value="Znf_CCHC_sf"/>
</dbReference>
<protein>
    <submittedName>
        <fullName evidence="2">GAK5 protein</fullName>
    </submittedName>
</protein>
<feature type="non-terminal residue" evidence="2">
    <location>
        <position position="113"/>
    </location>
</feature>
<dbReference type="Proteomes" id="UP000629438">
    <property type="component" value="Unassembled WGS sequence"/>
</dbReference>